<evidence type="ECO:0000313" key="5">
    <source>
        <dbReference type="Proteomes" id="UP000886595"/>
    </source>
</evidence>
<dbReference type="Pfam" id="PF00657">
    <property type="entry name" value="Lipase_GDSL"/>
    <property type="match status" value="1"/>
</dbReference>
<evidence type="ECO:0008006" key="6">
    <source>
        <dbReference type="Google" id="ProtNLM"/>
    </source>
</evidence>
<comment type="similarity">
    <text evidence="1">Belongs to the 'GDSL' lipolytic enzyme family.</text>
</comment>
<comment type="caution">
    <text evidence="4">The sequence shown here is derived from an EMBL/GenBank/DDBJ whole genome shotgun (WGS) entry which is preliminary data.</text>
</comment>
<evidence type="ECO:0000256" key="1">
    <source>
        <dbReference type="ARBA" id="ARBA00008668"/>
    </source>
</evidence>
<evidence type="ECO:0000256" key="3">
    <source>
        <dbReference type="SAM" id="SignalP"/>
    </source>
</evidence>
<dbReference type="GO" id="GO:0016298">
    <property type="term" value="F:lipase activity"/>
    <property type="evidence" value="ECO:0007669"/>
    <property type="project" value="TreeGrafter"/>
</dbReference>
<dbReference type="SUPFAM" id="SSF52266">
    <property type="entry name" value="SGNH hydrolase"/>
    <property type="match status" value="1"/>
</dbReference>
<keyword evidence="5" id="KW-1185">Reference proteome</keyword>
<keyword evidence="2 3" id="KW-0732">Signal</keyword>
<dbReference type="PANTHER" id="PTHR45966:SF36">
    <property type="entry name" value="INACTIVE GDSL ESTERASE_LIPASE-LIKE PROTEIN 25"/>
    <property type="match status" value="1"/>
</dbReference>
<organism evidence="4 5">
    <name type="scientific">Brassica carinata</name>
    <name type="common">Ethiopian mustard</name>
    <name type="synonym">Abyssinian cabbage</name>
    <dbReference type="NCBI Taxonomy" id="52824"/>
    <lineage>
        <taxon>Eukaryota</taxon>
        <taxon>Viridiplantae</taxon>
        <taxon>Streptophyta</taxon>
        <taxon>Embryophyta</taxon>
        <taxon>Tracheophyta</taxon>
        <taxon>Spermatophyta</taxon>
        <taxon>Magnoliopsida</taxon>
        <taxon>eudicotyledons</taxon>
        <taxon>Gunneridae</taxon>
        <taxon>Pentapetalae</taxon>
        <taxon>rosids</taxon>
        <taxon>malvids</taxon>
        <taxon>Brassicales</taxon>
        <taxon>Brassicaceae</taxon>
        <taxon>Brassiceae</taxon>
        <taxon>Brassica</taxon>
    </lineage>
</organism>
<accession>A0A8X7QKS3</accession>
<dbReference type="InterPro" id="IPR044552">
    <property type="entry name" value="GLIP1-5/GLL25"/>
</dbReference>
<name>A0A8X7QKS3_BRACI</name>
<reference evidence="4 5" key="1">
    <citation type="submission" date="2020-02" db="EMBL/GenBank/DDBJ databases">
        <authorList>
            <person name="Ma Q."/>
            <person name="Huang Y."/>
            <person name="Song X."/>
            <person name="Pei D."/>
        </authorList>
    </citation>
    <scope>NUCLEOTIDE SEQUENCE [LARGE SCALE GENOMIC DNA]</scope>
    <source>
        <strain evidence="4">Sxm20200214</strain>
        <tissue evidence="4">Leaf</tissue>
    </source>
</reference>
<dbReference type="Gene3D" id="3.40.50.1110">
    <property type="entry name" value="SGNH hydrolase"/>
    <property type="match status" value="1"/>
</dbReference>
<dbReference type="InterPro" id="IPR036514">
    <property type="entry name" value="SGNH_hydro_sf"/>
</dbReference>
<protein>
    <recommendedName>
        <fullName evidence="6">GDSL esterase/lipase ESM1</fullName>
    </recommendedName>
</protein>
<dbReference type="PANTHER" id="PTHR45966">
    <property type="entry name" value="GDSL-LIKE LIPASE/ACYLHYDROLASE"/>
    <property type="match status" value="1"/>
</dbReference>
<dbReference type="AlphaFoldDB" id="A0A8X7QKS3"/>
<sequence length="364" mass="40903">MAGKFSFVSVMGALLVLTIFHDPIIVDAGQGVPEVALFTFGDSYYDAGNKAFLSKNKNPPQTLWPYGKSRDDPNGKFSEGYIVPDFIASFAVADASILGAPAESMTLNQQVNKFRSMISTWSDDYIEKSLFMIYIGTEDYLNFTKTNPTATASAQQAFVTSVTNKLKTDIGLLYSLGASKFAVPMLAPLGCLPIVRQEYKTGNDCYEPLNDLAKQHNEKIGPILNEYAKKPNGGFQFTVLDFYNAVIRRTTRSYNYRFYVANSSCCGVGTHNAYGCGMANVHSKLCEYQRSYFFFDGRHNTEKAQEEIAHLLYGANTNVIHPMTVRELIVFPAKENMRELWEPNKPSIRRRRSSRDYLDLSAYY</sequence>
<feature type="chain" id="PRO_5036484796" description="GDSL esterase/lipase ESM1" evidence="3">
    <location>
        <begin position="29"/>
        <end position="364"/>
    </location>
</feature>
<dbReference type="OrthoDB" id="1042778at2759"/>
<dbReference type="Proteomes" id="UP000886595">
    <property type="component" value="Unassembled WGS sequence"/>
</dbReference>
<evidence type="ECO:0000256" key="2">
    <source>
        <dbReference type="ARBA" id="ARBA00022729"/>
    </source>
</evidence>
<evidence type="ECO:0000313" key="4">
    <source>
        <dbReference type="EMBL" id="KAG2272021.1"/>
    </source>
</evidence>
<feature type="signal peptide" evidence="3">
    <location>
        <begin position="1"/>
        <end position="28"/>
    </location>
</feature>
<dbReference type="EMBL" id="JAAMPC010000013">
    <property type="protein sequence ID" value="KAG2272021.1"/>
    <property type="molecule type" value="Genomic_DNA"/>
</dbReference>
<dbReference type="InterPro" id="IPR001087">
    <property type="entry name" value="GDSL"/>
</dbReference>
<proteinExistence type="inferred from homology"/>
<gene>
    <name evidence="4" type="ORF">Bca52824_066576</name>
</gene>